<evidence type="ECO:0000313" key="2">
    <source>
        <dbReference type="EMBL" id="TMM57494.1"/>
    </source>
</evidence>
<dbReference type="Proteomes" id="UP000310314">
    <property type="component" value="Unassembled WGS sequence"/>
</dbReference>
<dbReference type="OrthoDB" id="1451343at2"/>
<accession>A0A5S3PS37</accession>
<keyword evidence="1" id="KW-1133">Transmembrane helix</keyword>
<dbReference type="EMBL" id="VATY01000002">
    <property type="protein sequence ID" value="TMM57494.1"/>
    <property type="molecule type" value="Genomic_DNA"/>
</dbReference>
<organism evidence="2 3">
    <name type="scientific">Maribacter algarum</name>
    <name type="common">ex Zhang et al. 2020</name>
    <dbReference type="NCBI Taxonomy" id="2578118"/>
    <lineage>
        <taxon>Bacteria</taxon>
        <taxon>Pseudomonadati</taxon>
        <taxon>Bacteroidota</taxon>
        <taxon>Flavobacteriia</taxon>
        <taxon>Flavobacteriales</taxon>
        <taxon>Flavobacteriaceae</taxon>
        <taxon>Maribacter</taxon>
    </lineage>
</organism>
<feature type="transmembrane region" description="Helical" evidence="1">
    <location>
        <begin position="71"/>
        <end position="89"/>
    </location>
</feature>
<sequence>MSSAGTIAAAITSLKENRALLKKRKLKDLKTLLYETSGKTELEFKQVSAEELFRIKMEIRTKAKRAAKVEIGIYIGCTIVTLSFFYWLLYL</sequence>
<gene>
    <name evidence="2" type="ORF">FEE95_13510</name>
</gene>
<comment type="caution">
    <text evidence="2">The sequence shown here is derived from an EMBL/GenBank/DDBJ whole genome shotgun (WGS) entry which is preliminary data.</text>
</comment>
<evidence type="ECO:0000313" key="3">
    <source>
        <dbReference type="Proteomes" id="UP000310314"/>
    </source>
</evidence>
<evidence type="ECO:0000256" key="1">
    <source>
        <dbReference type="SAM" id="Phobius"/>
    </source>
</evidence>
<reference evidence="2 3" key="1">
    <citation type="submission" date="2019-05" db="EMBL/GenBank/DDBJ databases">
        <authorList>
            <person name="Zhang J.-Y."/>
            <person name="Feg X."/>
            <person name="Du Z.-J."/>
        </authorList>
    </citation>
    <scope>NUCLEOTIDE SEQUENCE [LARGE SCALE GENOMIC DNA]</scope>
    <source>
        <strain evidence="2 3">RZ26</strain>
    </source>
</reference>
<keyword evidence="1" id="KW-0472">Membrane</keyword>
<proteinExistence type="predicted"/>
<keyword evidence="3" id="KW-1185">Reference proteome</keyword>
<dbReference type="AlphaFoldDB" id="A0A5S3PS37"/>
<dbReference type="RefSeq" id="WP_138658513.1">
    <property type="nucleotide sequence ID" value="NZ_VATY01000002.1"/>
</dbReference>
<keyword evidence="1" id="KW-0812">Transmembrane</keyword>
<protein>
    <submittedName>
        <fullName evidence="2">Uncharacterized protein</fullName>
    </submittedName>
</protein>
<name>A0A5S3PS37_9FLAO</name>